<sequence length="191" mass="21322">MTAFVPPARPLLLGPVRLDLLEPTDIAPVRALARSIPEAFEHTASDPREDGYLEGAVAALERGERLPFVIRSQGEVLGMTSLLNLNPEHRTLSLGSTWLHPRVWGGGVNTAAKYLLLRLALEDYAVMRVQIVCDARNLRSRRAIEKLGATLEGTLRQDRLRRDGTPRDTLVFSVLDREWPQVKSGLEARLR</sequence>
<keyword evidence="3" id="KW-1185">Reference proteome</keyword>
<dbReference type="RefSeq" id="WP_183984847.1">
    <property type="nucleotide sequence ID" value="NZ_JACHHG010000003.1"/>
</dbReference>
<comment type="caution">
    <text evidence="2">The sequence shown here is derived from an EMBL/GenBank/DDBJ whole genome shotgun (WGS) entry which is preliminary data.</text>
</comment>
<proteinExistence type="predicted"/>
<keyword evidence="2" id="KW-0808">Transferase</keyword>
<dbReference type="InterPro" id="IPR000182">
    <property type="entry name" value="GNAT_dom"/>
</dbReference>
<dbReference type="PANTHER" id="PTHR43610:SF1">
    <property type="entry name" value="N-ACETYLTRANSFERASE DOMAIN-CONTAINING PROTEIN"/>
    <property type="match status" value="1"/>
</dbReference>
<evidence type="ECO:0000313" key="3">
    <source>
        <dbReference type="Proteomes" id="UP000569951"/>
    </source>
</evidence>
<dbReference type="SUPFAM" id="SSF55729">
    <property type="entry name" value="Acyl-CoA N-acyltransferases (Nat)"/>
    <property type="match status" value="1"/>
</dbReference>
<dbReference type="Pfam" id="PF13302">
    <property type="entry name" value="Acetyltransf_3"/>
    <property type="match status" value="1"/>
</dbReference>
<feature type="domain" description="N-acetyltransferase" evidence="1">
    <location>
        <begin position="16"/>
        <end position="168"/>
    </location>
</feature>
<dbReference type="Proteomes" id="UP000569951">
    <property type="component" value="Unassembled WGS sequence"/>
</dbReference>
<accession>A0A841I0A7</accession>
<gene>
    <name evidence="2" type="ORF">HNR42_000832</name>
</gene>
<dbReference type="InterPro" id="IPR016181">
    <property type="entry name" value="Acyl_CoA_acyltransferase"/>
</dbReference>
<name>A0A841I0A7_9DEIO</name>
<dbReference type="EMBL" id="JACHHG010000003">
    <property type="protein sequence ID" value="MBB6097415.1"/>
    <property type="molecule type" value="Genomic_DNA"/>
</dbReference>
<dbReference type="Gene3D" id="3.40.630.30">
    <property type="match status" value="1"/>
</dbReference>
<evidence type="ECO:0000259" key="1">
    <source>
        <dbReference type="PROSITE" id="PS51186"/>
    </source>
</evidence>
<reference evidence="2 3" key="1">
    <citation type="submission" date="2020-08" db="EMBL/GenBank/DDBJ databases">
        <title>Genomic Encyclopedia of Type Strains, Phase IV (KMG-IV): sequencing the most valuable type-strain genomes for metagenomic binning, comparative biology and taxonomic classification.</title>
        <authorList>
            <person name="Goeker M."/>
        </authorList>
    </citation>
    <scope>NUCLEOTIDE SEQUENCE [LARGE SCALE GENOMIC DNA]</scope>
    <source>
        <strain evidence="2 3">DSM 21458</strain>
    </source>
</reference>
<dbReference type="PANTHER" id="PTHR43610">
    <property type="entry name" value="BLL6696 PROTEIN"/>
    <property type="match status" value="1"/>
</dbReference>
<dbReference type="GO" id="GO:0016747">
    <property type="term" value="F:acyltransferase activity, transferring groups other than amino-acyl groups"/>
    <property type="evidence" value="ECO:0007669"/>
    <property type="project" value="InterPro"/>
</dbReference>
<protein>
    <submittedName>
        <fullName evidence="2">RimJ/RimL family protein N-acetyltransferase</fullName>
    </submittedName>
</protein>
<dbReference type="AlphaFoldDB" id="A0A841I0A7"/>
<evidence type="ECO:0000313" key="2">
    <source>
        <dbReference type="EMBL" id="MBB6097415.1"/>
    </source>
</evidence>
<dbReference type="PROSITE" id="PS51186">
    <property type="entry name" value="GNAT"/>
    <property type="match status" value="1"/>
</dbReference>
<organism evidence="2 3">
    <name type="scientific">Deinobacterium chartae</name>
    <dbReference type="NCBI Taxonomy" id="521158"/>
    <lineage>
        <taxon>Bacteria</taxon>
        <taxon>Thermotogati</taxon>
        <taxon>Deinococcota</taxon>
        <taxon>Deinococci</taxon>
        <taxon>Deinococcales</taxon>
        <taxon>Deinococcaceae</taxon>
        <taxon>Deinobacterium</taxon>
    </lineage>
</organism>